<gene>
    <name evidence="8" type="ORF">EV690_2547</name>
</gene>
<proteinExistence type="predicted"/>
<dbReference type="GO" id="GO:0009265">
    <property type="term" value="P:2'-deoxyribonucleotide biosynthetic process"/>
    <property type="evidence" value="ECO:0007669"/>
    <property type="project" value="TreeGrafter"/>
</dbReference>
<dbReference type="OrthoDB" id="9804622at2"/>
<dbReference type="PROSITE" id="PS51149">
    <property type="entry name" value="GLY_RADICAL_2"/>
    <property type="match status" value="1"/>
</dbReference>
<evidence type="ECO:0000256" key="1">
    <source>
        <dbReference type="ARBA" id="ARBA00022741"/>
    </source>
</evidence>
<name>A0A4R1JAJ9_9GAMM</name>
<feature type="domain" description="Glycine radical" evidence="6">
    <location>
        <begin position="586"/>
        <end position="709"/>
    </location>
</feature>
<keyword evidence="1 4" id="KW-0547">Nucleotide-binding</keyword>
<dbReference type="PANTHER" id="PTHR21075">
    <property type="entry name" value="ANAEROBIC RIBONUCLEOSIDE-TRIPHOSPHATE REDUCTASE"/>
    <property type="match status" value="1"/>
</dbReference>
<keyword evidence="9" id="KW-1185">Reference proteome</keyword>
<dbReference type="NCBIfam" id="TIGR02487">
    <property type="entry name" value="NrdD"/>
    <property type="match status" value="1"/>
</dbReference>
<dbReference type="NCBIfam" id="NF006732">
    <property type="entry name" value="PRK09263.1"/>
    <property type="match status" value="1"/>
</dbReference>
<dbReference type="InterPro" id="IPR001150">
    <property type="entry name" value="Gly_radical"/>
</dbReference>
<dbReference type="Pfam" id="PF03477">
    <property type="entry name" value="ATP-cone"/>
    <property type="match status" value="1"/>
</dbReference>
<dbReference type="AlphaFoldDB" id="A0A4R1JAJ9"/>
<dbReference type="GO" id="GO:0006260">
    <property type="term" value="P:DNA replication"/>
    <property type="evidence" value="ECO:0007669"/>
    <property type="project" value="InterPro"/>
</dbReference>
<dbReference type="InterPro" id="IPR019777">
    <property type="entry name" value="Form_AcTrfase_GR_CS"/>
</dbReference>
<dbReference type="PROSITE" id="PS51161">
    <property type="entry name" value="ATP_CONE"/>
    <property type="match status" value="1"/>
</dbReference>
<evidence type="ECO:0000256" key="4">
    <source>
        <dbReference type="PROSITE-ProRule" id="PRU00492"/>
    </source>
</evidence>
<dbReference type="GO" id="GO:0031250">
    <property type="term" value="C:anaerobic ribonucleoside-triphosphate reductase complex"/>
    <property type="evidence" value="ECO:0007669"/>
    <property type="project" value="TreeGrafter"/>
</dbReference>
<reference evidence="8 9" key="1">
    <citation type="submission" date="2019-03" db="EMBL/GenBank/DDBJ databases">
        <title>Genomic Encyclopedia of Type Strains, Phase IV (KMG-IV): sequencing the most valuable type-strain genomes for metagenomic binning, comparative biology and taxonomic classification.</title>
        <authorList>
            <person name="Goeker M."/>
        </authorList>
    </citation>
    <scope>NUCLEOTIDE SEQUENCE [LARGE SCALE GENOMIC DNA]</scope>
    <source>
        <strain evidence="8 9">DSM 18577</strain>
    </source>
</reference>
<dbReference type="GO" id="GO:0004748">
    <property type="term" value="F:ribonucleoside-diphosphate reductase activity, thioredoxin disulfide as acceptor"/>
    <property type="evidence" value="ECO:0007669"/>
    <property type="project" value="TreeGrafter"/>
</dbReference>
<evidence type="ECO:0000313" key="9">
    <source>
        <dbReference type="Proteomes" id="UP000295565"/>
    </source>
</evidence>
<dbReference type="RefSeq" id="WP_131913328.1">
    <property type="nucleotide sequence ID" value="NZ_OU594967.1"/>
</dbReference>
<feature type="domain" description="ATP-cone" evidence="7">
    <location>
        <begin position="5"/>
        <end position="94"/>
    </location>
</feature>
<dbReference type="GO" id="GO:0005524">
    <property type="term" value="F:ATP binding"/>
    <property type="evidence" value="ECO:0007669"/>
    <property type="project" value="UniProtKB-UniRule"/>
</dbReference>
<keyword evidence="3 4" id="KW-0067">ATP-binding</keyword>
<dbReference type="PROSITE" id="PS00850">
    <property type="entry name" value="GLY_RADICAL_1"/>
    <property type="match status" value="1"/>
</dbReference>
<dbReference type="InterPro" id="IPR005144">
    <property type="entry name" value="ATP-cone_dom"/>
</dbReference>
<evidence type="ECO:0000259" key="6">
    <source>
        <dbReference type="PROSITE" id="PS51149"/>
    </source>
</evidence>
<dbReference type="InterPro" id="IPR012833">
    <property type="entry name" value="NrdD"/>
</dbReference>
<dbReference type="PANTHER" id="PTHR21075:SF0">
    <property type="entry name" value="ANAEROBIC RIBONUCLEOSIDE-TRIPHOSPHATE REDUCTASE"/>
    <property type="match status" value="1"/>
</dbReference>
<evidence type="ECO:0000256" key="2">
    <source>
        <dbReference type="ARBA" id="ARBA00022818"/>
    </source>
</evidence>
<dbReference type="Proteomes" id="UP000295565">
    <property type="component" value="Unassembled WGS sequence"/>
</dbReference>
<evidence type="ECO:0000313" key="8">
    <source>
        <dbReference type="EMBL" id="TCK47517.1"/>
    </source>
</evidence>
<sequence>MDFQPIVEKRDGSRVPFDPKRIYQAVLAASQASEPVSEEFANSVAQAISLRFTDDSTVKIQQIQSAVEEQLMQSPYRQLARAYIEYRHDRDVARERHSQLNRDIAGLMEQSDADILNENANKDAKVIPTQRDLLAGIVARHYAKKYILPRDVVQAHESGEIHYHDLDYSPFFPMFNCMLIDLNGMLTKGFKMGNAEIEPPRSISTATAVTAQIIAQVASHIYGGTTINRIDEVLSTYVTRSYEKHLEVARQWGISDQRAYADERIEKECNDAFQSLEYEINTLHTANGQTPFVTLGFGLGTSWQSRLIQRSILQNRIAGLGKNAKTAVFPKLVFAIRDGVNHKPGDPNYDIKQLALKCASERMYPDILNYDQVVKVTGSFKTPMGCRSFLAPYKNEAGEMIHDGRNNLGVVSINLPRIALEAKGNIEKFHEILDQRLAISFKALMTRIDRLANVKARVAPILYMEGACGDRLGPDDSVLKLFKNGRASISLGYIGVHETIIALYGQSHHIYDDETLRAQGVAIVKRLHDATEQWKKETGYGFSLYATPSENLCSRFCKLDTQEFGIVEGVTDKGYYTNSFHLDVEKKVNPYQKLQFEQAYPPLSSGGFICYGEYPNMRHNIEGLENVWDYSYQHVPYYGTNTPIDECYECGYKGEFTPTSKGFECPQCGNHDSAKASVIRRVCGYLGSPDTRPFNYGKQQEVQRRVKHL</sequence>
<evidence type="ECO:0000256" key="3">
    <source>
        <dbReference type="ARBA" id="ARBA00022840"/>
    </source>
</evidence>
<dbReference type="EMBL" id="SMGD01000014">
    <property type="protein sequence ID" value="TCK47517.1"/>
    <property type="molecule type" value="Genomic_DNA"/>
</dbReference>
<protein>
    <submittedName>
        <fullName evidence="8">Ribonucleoside-triphosphate reductase class III catalytic subunit</fullName>
    </submittedName>
</protein>
<evidence type="ECO:0000259" key="7">
    <source>
        <dbReference type="PROSITE" id="PS51161"/>
    </source>
</evidence>
<dbReference type="Pfam" id="PF13597">
    <property type="entry name" value="NRDD"/>
    <property type="match status" value="1"/>
</dbReference>
<dbReference type="Gene3D" id="3.20.70.20">
    <property type="match status" value="1"/>
</dbReference>
<evidence type="ECO:0000256" key="5">
    <source>
        <dbReference type="PROSITE-ProRule" id="PRU00493"/>
    </source>
</evidence>
<feature type="modified residue" description="Glycine radical" evidence="5">
    <location>
        <position position="684"/>
    </location>
</feature>
<comment type="caution">
    <text evidence="8">The sequence shown here is derived from an EMBL/GenBank/DDBJ whole genome shotgun (WGS) entry which is preliminary data.</text>
</comment>
<dbReference type="CDD" id="cd01675">
    <property type="entry name" value="RNR_III"/>
    <property type="match status" value="1"/>
</dbReference>
<organism evidence="8 9">
    <name type="scientific">Celerinatantimonas diazotrophica</name>
    <dbReference type="NCBI Taxonomy" id="412034"/>
    <lineage>
        <taxon>Bacteria</taxon>
        <taxon>Pseudomonadati</taxon>
        <taxon>Pseudomonadota</taxon>
        <taxon>Gammaproteobacteria</taxon>
        <taxon>Celerinatantimonadaceae</taxon>
        <taxon>Celerinatantimonas</taxon>
    </lineage>
</organism>
<keyword evidence="2 5" id="KW-0556">Organic radical</keyword>
<dbReference type="GO" id="GO:0008998">
    <property type="term" value="F:ribonucleoside-triphosphate reductase (thioredoxin) activity"/>
    <property type="evidence" value="ECO:0007669"/>
    <property type="project" value="InterPro"/>
</dbReference>
<accession>A0A4R1JAJ9</accession>
<dbReference type="SUPFAM" id="SSF51998">
    <property type="entry name" value="PFL-like glycyl radical enzymes"/>
    <property type="match status" value="1"/>
</dbReference>